<evidence type="ECO:0000313" key="1">
    <source>
        <dbReference type="EMBL" id="KAK7495719.1"/>
    </source>
</evidence>
<dbReference type="EMBL" id="JACVVK020000073">
    <property type="protein sequence ID" value="KAK7495719.1"/>
    <property type="molecule type" value="Genomic_DNA"/>
</dbReference>
<name>A0ABD0L834_9CAEN</name>
<comment type="caution">
    <text evidence="1">The sequence shown here is derived from an EMBL/GenBank/DDBJ whole genome shotgun (WGS) entry which is preliminary data.</text>
</comment>
<sequence>MANKFAHNHSCGLLIALMASPRYNKPRDVVCTNLSPLSPHCFWKTTKCQRPTETRDAEGPAQCSHTLIFLSSELPITQRALRCLLFFPQTACRLLVFIHFQRARGDGDIKVERQVPGNTELIVHQMLAISVSADVNNTEQGRKACLFIRSRLQSAPVPEVSASEAREIRRINRTVGFREYCGTGKWKDANVIPAQNAV</sequence>
<protein>
    <submittedName>
        <fullName evidence="1">Uncharacterized protein</fullName>
    </submittedName>
</protein>
<organism evidence="1 2">
    <name type="scientific">Batillaria attramentaria</name>
    <dbReference type="NCBI Taxonomy" id="370345"/>
    <lineage>
        <taxon>Eukaryota</taxon>
        <taxon>Metazoa</taxon>
        <taxon>Spiralia</taxon>
        <taxon>Lophotrochozoa</taxon>
        <taxon>Mollusca</taxon>
        <taxon>Gastropoda</taxon>
        <taxon>Caenogastropoda</taxon>
        <taxon>Sorbeoconcha</taxon>
        <taxon>Cerithioidea</taxon>
        <taxon>Batillariidae</taxon>
        <taxon>Batillaria</taxon>
    </lineage>
</organism>
<dbReference type="AlphaFoldDB" id="A0ABD0L834"/>
<accession>A0ABD0L834</accession>
<evidence type="ECO:0000313" key="2">
    <source>
        <dbReference type="Proteomes" id="UP001519460"/>
    </source>
</evidence>
<reference evidence="1 2" key="1">
    <citation type="journal article" date="2023" name="Sci. Data">
        <title>Genome assembly of the Korean intertidal mud-creeper Batillaria attramentaria.</title>
        <authorList>
            <person name="Patra A.K."/>
            <person name="Ho P.T."/>
            <person name="Jun S."/>
            <person name="Lee S.J."/>
            <person name="Kim Y."/>
            <person name="Won Y.J."/>
        </authorList>
    </citation>
    <scope>NUCLEOTIDE SEQUENCE [LARGE SCALE GENOMIC DNA]</scope>
    <source>
        <strain evidence="1">Wonlab-2016</strain>
    </source>
</reference>
<keyword evidence="2" id="KW-1185">Reference proteome</keyword>
<gene>
    <name evidence="1" type="ORF">BaRGS_00013166</name>
</gene>
<proteinExistence type="predicted"/>
<dbReference type="Proteomes" id="UP001519460">
    <property type="component" value="Unassembled WGS sequence"/>
</dbReference>